<dbReference type="EMBL" id="JBHTOK010000062">
    <property type="protein sequence ID" value="MFD1441160.1"/>
    <property type="molecule type" value="Genomic_DNA"/>
</dbReference>
<gene>
    <name evidence="6" type="ORF">ACFQ5K_07220</name>
</gene>
<proteinExistence type="predicted"/>
<feature type="signal peptide" evidence="3">
    <location>
        <begin position="1"/>
        <end position="23"/>
    </location>
</feature>
<comment type="caution">
    <text evidence="6">The sequence shown here is derived from an EMBL/GenBank/DDBJ whole genome shotgun (WGS) entry which is preliminary data.</text>
</comment>
<evidence type="ECO:0000256" key="1">
    <source>
        <dbReference type="SAM" id="MobiDB-lite"/>
    </source>
</evidence>
<evidence type="ECO:0000256" key="2">
    <source>
        <dbReference type="SAM" id="Phobius"/>
    </source>
</evidence>
<dbReference type="InterPro" id="IPR013783">
    <property type="entry name" value="Ig-like_fold"/>
</dbReference>
<dbReference type="Pfam" id="PF16555">
    <property type="entry name" value="GramPos_pilinD1"/>
    <property type="match status" value="1"/>
</dbReference>
<protein>
    <submittedName>
        <fullName evidence="6">Pilin N-terminal domain-containing protein</fullName>
    </submittedName>
</protein>
<dbReference type="Gene3D" id="2.60.40.10">
    <property type="entry name" value="Immunoglobulins"/>
    <property type="match status" value="2"/>
</dbReference>
<feature type="domain" description="Gram-positive pilin subunit D1 N-terminal" evidence="4">
    <location>
        <begin position="33"/>
        <end position="209"/>
    </location>
</feature>
<evidence type="ECO:0000259" key="4">
    <source>
        <dbReference type="Pfam" id="PF16555"/>
    </source>
</evidence>
<keyword evidence="2" id="KW-0472">Membrane</keyword>
<keyword evidence="2" id="KW-0812">Transmembrane</keyword>
<dbReference type="Proteomes" id="UP001597212">
    <property type="component" value="Unassembled WGS sequence"/>
</dbReference>
<dbReference type="NCBIfam" id="TIGR01167">
    <property type="entry name" value="LPXTG_anchor"/>
    <property type="match status" value="1"/>
</dbReference>
<feature type="domain" description="SpaA-like prealbumin fold" evidence="5">
    <location>
        <begin position="226"/>
        <end position="322"/>
    </location>
</feature>
<reference evidence="7" key="1">
    <citation type="journal article" date="2019" name="Int. J. Syst. Evol. Microbiol.">
        <title>The Global Catalogue of Microorganisms (GCM) 10K type strain sequencing project: providing services to taxonomists for standard genome sequencing and annotation.</title>
        <authorList>
            <consortium name="The Broad Institute Genomics Platform"/>
            <consortium name="The Broad Institute Genome Sequencing Center for Infectious Disease"/>
            <person name="Wu L."/>
            <person name="Ma J."/>
        </authorList>
    </citation>
    <scope>NUCLEOTIDE SEQUENCE [LARGE SCALE GENOMIC DNA]</scope>
    <source>
        <strain evidence="7">CCM 8912</strain>
    </source>
</reference>
<feature type="chain" id="PRO_5045418933" evidence="3">
    <location>
        <begin position="24"/>
        <end position="422"/>
    </location>
</feature>
<dbReference type="InterPro" id="IPR032364">
    <property type="entry name" value="GramPos_pilinD1_N"/>
</dbReference>
<evidence type="ECO:0000259" key="5">
    <source>
        <dbReference type="Pfam" id="PF17802"/>
    </source>
</evidence>
<sequence length="422" mass="46895">MFKKLLMVAAAAALAIPFLKGQAVEAASATLADQTEIVIHKRINRDVRATSKPDHQWGNFSWQYNNTGEILDTIQTDNTFGLNGATFEVFDATAAYTESKEQNESVKDFVDGWAAKPRKDALEEARQDFNRVGTGKTATVGAEDGIVKFTLPTRSGNSYAAYLIIETSVDSGTELNVDLTRKAAPLMVVLPQRNSANEYLNTIHIYSKNIGYVRDPYFFKFGRTATDQDVRLEGAVFALYRMIDGRKEYLSMTDVSDLKNEWITSASPLNDERVNKFISDKDGLVNTGERFLPSGTYYFEELRSVPGYVNNLGDSGVKVEIPSTWEKENGDFNPVLVNGEPMDETESGVVLQPTIEKGRPRVYNDRAPEEAKPVSPAAPIKPGGQSNGRLPQTGNIVSMMMIIAGLILMFFAWRTLRRRQTN</sequence>
<evidence type="ECO:0000313" key="6">
    <source>
        <dbReference type="EMBL" id="MFD1441160.1"/>
    </source>
</evidence>
<keyword evidence="7" id="KW-1185">Reference proteome</keyword>
<feature type="transmembrane region" description="Helical" evidence="2">
    <location>
        <begin position="396"/>
        <end position="416"/>
    </location>
</feature>
<accession>A0ABW4CX52</accession>
<keyword evidence="2" id="KW-1133">Transmembrane helix</keyword>
<dbReference type="RefSeq" id="WP_125757488.1">
    <property type="nucleotide sequence ID" value="NZ_JBHTOK010000062.1"/>
</dbReference>
<dbReference type="InterPro" id="IPR041033">
    <property type="entry name" value="SpaA_PFL_dom_1"/>
</dbReference>
<evidence type="ECO:0000313" key="7">
    <source>
        <dbReference type="Proteomes" id="UP001597212"/>
    </source>
</evidence>
<name>A0ABW4CX52_9LACO</name>
<evidence type="ECO:0000256" key="3">
    <source>
        <dbReference type="SAM" id="SignalP"/>
    </source>
</evidence>
<feature type="region of interest" description="Disordered" evidence="1">
    <location>
        <begin position="366"/>
        <end position="391"/>
    </location>
</feature>
<dbReference type="Pfam" id="PF17802">
    <property type="entry name" value="SpaA"/>
    <property type="match status" value="1"/>
</dbReference>
<keyword evidence="3" id="KW-0732">Signal</keyword>
<organism evidence="6 7">
    <name type="scientific">Lacticaseibacillus hegangensis</name>
    <dbReference type="NCBI Taxonomy" id="2486010"/>
    <lineage>
        <taxon>Bacteria</taxon>
        <taxon>Bacillati</taxon>
        <taxon>Bacillota</taxon>
        <taxon>Bacilli</taxon>
        <taxon>Lactobacillales</taxon>
        <taxon>Lactobacillaceae</taxon>
        <taxon>Lacticaseibacillus</taxon>
    </lineage>
</organism>